<evidence type="ECO:0000259" key="1">
    <source>
        <dbReference type="Pfam" id="PF01425"/>
    </source>
</evidence>
<accession>A1HNF3</accession>
<dbReference type="RefSeq" id="WP_007288560.1">
    <property type="nucleotide sequence ID" value="NZ_AAWL01000003.1"/>
</dbReference>
<dbReference type="SUPFAM" id="SSF75304">
    <property type="entry name" value="Amidase signature (AS) enzymes"/>
    <property type="match status" value="1"/>
</dbReference>
<protein>
    <submittedName>
        <fullName evidence="2">Amidase</fullName>
    </submittedName>
</protein>
<dbReference type="PANTHER" id="PTHR42678:SF5">
    <property type="entry name" value="GLUTAMYL-TRNA(GLN) AMIDOTRANSFERASE SUBUNIT A"/>
    <property type="match status" value="1"/>
</dbReference>
<organism evidence="2 3">
    <name type="scientific">Thermosinus carboxydivorans Nor1</name>
    <dbReference type="NCBI Taxonomy" id="401526"/>
    <lineage>
        <taxon>Bacteria</taxon>
        <taxon>Bacillati</taxon>
        <taxon>Bacillota</taxon>
        <taxon>Negativicutes</taxon>
        <taxon>Selenomonadales</taxon>
        <taxon>Sporomusaceae</taxon>
        <taxon>Thermosinus</taxon>
    </lineage>
</organism>
<dbReference type="eggNOG" id="COG0154">
    <property type="taxonomic scope" value="Bacteria"/>
</dbReference>
<dbReference type="EMBL" id="AAWL01000003">
    <property type="protein sequence ID" value="EAX48312.1"/>
    <property type="molecule type" value="Genomic_DNA"/>
</dbReference>
<feature type="domain" description="Amidase" evidence="1">
    <location>
        <begin position="14"/>
        <end position="455"/>
    </location>
</feature>
<dbReference type="Pfam" id="PF01425">
    <property type="entry name" value="Amidase"/>
    <property type="match status" value="1"/>
</dbReference>
<dbReference type="InterPro" id="IPR036928">
    <property type="entry name" value="AS_sf"/>
</dbReference>
<sequence>MHQAYLSGNLTTVDLIQWYLRRIDAYDKQGPKLNAVIYINPNALAEAAALDAKLAAAGKLVGPLHGIPVLLKDNVNTKDMPTTGGSLSLADYVPPEDATVTKKLRAAGAIILAKVNLHEFAIWGETVSSILGQTLNPYDLTRTPGGSSGGTGAALAANFGLLGIGTDTVNSIRSPASACGIVGIRPTLGLISRAGVIPYSFTQDTAGPMARTVSDATKLLNVLVGYDPADEATVWSIGHAEQDYTVHLKANGLQGKRIGILRSFFGKEPVHAEVNKVADRAVEELKAFGATAIGLDTPDLDAGKIAAEISVHLYDLKPHLNAYLSAPDANTPVKSLAEIIASGKYHPGIDANIKQAQALEQDDQYRLRLAKRAALRQRIMKIMVDNNLDAIMFPHQKRLVVPTGGYVQVDRNGSLGAVTGFPSIVVPGGFSPPTETAKIGVPVGIEFLGRPWSEGILIEIAYGYEQGASHRKPPPTTPPLPGEP</sequence>
<evidence type="ECO:0000313" key="3">
    <source>
        <dbReference type="Proteomes" id="UP000005139"/>
    </source>
</evidence>
<dbReference type="Gene3D" id="3.90.1300.10">
    <property type="entry name" value="Amidase signature (AS) domain"/>
    <property type="match status" value="1"/>
</dbReference>
<reference evidence="2 3" key="2">
    <citation type="submission" date="2007-01" db="EMBL/GenBank/DDBJ databases">
        <title>Sequencing of the draft genome and assembly of Thermosinus carboxydivorans Nor1.</title>
        <authorList>
            <consortium name="US DOE Joint Genome Institute (JGI-PGF)"/>
            <person name="Copeland A."/>
            <person name="Lucas S."/>
            <person name="Lapidus A."/>
            <person name="Barry K."/>
            <person name="Glavina del Rio T."/>
            <person name="Dalin E."/>
            <person name="Tice H."/>
            <person name="Bruce D."/>
            <person name="Pitluck S."/>
            <person name="Richardson P."/>
        </authorList>
    </citation>
    <scope>NUCLEOTIDE SEQUENCE [LARGE SCALE GENOMIC DNA]</scope>
    <source>
        <strain evidence="2 3">Nor1</strain>
    </source>
</reference>
<dbReference type="InterPro" id="IPR023631">
    <property type="entry name" value="Amidase_dom"/>
</dbReference>
<dbReference type="Proteomes" id="UP000005139">
    <property type="component" value="Unassembled WGS sequence"/>
</dbReference>
<proteinExistence type="predicted"/>
<name>A1HNF3_9FIRM</name>
<comment type="caution">
    <text evidence="2">The sequence shown here is derived from an EMBL/GenBank/DDBJ whole genome shotgun (WGS) entry which is preliminary data.</text>
</comment>
<reference evidence="2 3" key="1">
    <citation type="submission" date="2007-01" db="EMBL/GenBank/DDBJ databases">
        <title>Annotation of the draft genome assembly of Thermosinus carboxydivorans Nor1.</title>
        <authorList>
            <consortium name="US DOE Joint Genome Institute (JGI-ORNL)"/>
            <person name="Larimer F."/>
            <person name="Land M."/>
            <person name="Hauser L."/>
        </authorList>
    </citation>
    <scope>NUCLEOTIDE SEQUENCE [LARGE SCALE GENOMIC DNA]</scope>
    <source>
        <strain evidence="2 3">Nor1</strain>
    </source>
</reference>
<evidence type="ECO:0000313" key="2">
    <source>
        <dbReference type="EMBL" id="EAX48312.1"/>
    </source>
</evidence>
<dbReference type="PANTHER" id="PTHR42678">
    <property type="entry name" value="AMIDASE"/>
    <property type="match status" value="1"/>
</dbReference>
<gene>
    <name evidence="2" type="ORF">TcarDRAFT_2262</name>
</gene>
<keyword evidence="3" id="KW-1185">Reference proteome</keyword>
<dbReference type="AlphaFoldDB" id="A1HNF3"/>